<feature type="domain" description="Cell wall-active antibiotics response LiaF-like C-terminal" evidence="2">
    <location>
        <begin position="92"/>
        <end position="158"/>
    </location>
</feature>
<name>A0A1H0CFM9_ALLAB</name>
<evidence type="ECO:0000259" key="2">
    <source>
        <dbReference type="Pfam" id="PF09922"/>
    </source>
</evidence>
<feature type="domain" description="DUF1707" evidence="1">
    <location>
        <begin position="7"/>
        <end position="59"/>
    </location>
</feature>
<dbReference type="Pfam" id="PF09922">
    <property type="entry name" value="LiaF-like_C"/>
    <property type="match status" value="1"/>
</dbReference>
<protein>
    <submittedName>
        <fullName evidence="3">Cell wall-active antibiotics response 4TMS YvqF</fullName>
    </submittedName>
</protein>
<reference evidence="3 4" key="1">
    <citation type="submission" date="2016-10" db="EMBL/GenBank/DDBJ databases">
        <authorList>
            <person name="de Groot N.N."/>
        </authorList>
    </citation>
    <scope>NUCLEOTIDE SEQUENCE [LARGE SCALE GENOMIC DNA]</scope>
    <source>
        <strain evidence="3 4">DSM 44149</strain>
    </source>
</reference>
<evidence type="ECO:0000313" key="4">
    <source>
        <dbReference type="Proteomes" id="UP000183376"/>
    </source>
</evidence>
<dbReference type="Proteomes" id="UP000183376">
    <property type="component" value="Chromosome I"/>
</dbReference>
<evidence type="ECO:0000313" key="3">
    <source>
        <dbReference type="EMBL" id="SDN56708.1"/>
    </source>
</evidence>
<sequence>MNDQPELRVGDVEREQIAQLLNQAVGEGRLTLTEYNERVGLAYAARTRGELDLVVADLPVARPSAAPLPAVYEGGTGKRQWAVAVMSGAVRNGRWRVEADISAFAMMGGIELDFRKAVLTSKVTTITAVAIMGGIQITVPPGVRVEVGGFSFMGGKDVNVDEDSVTPDSPTIRINGYAVMGGIEIVTKQPKQSKRIGSYDD</sequence>
<dbReference type="Pfam" id="PF08044">
    <property type="entry name" value="DUF1707"/>
    <property type="match status" value="1"/>
</dbReference>
<dbReference type="AlphaFoldDB" id="A0A1H0CFM9"/>
<dbReference type="eggNOG" id="COG4758">
    <property type="taxonomic scope" value="Bacteria"/>
</dbReference>
<accession>A0A1H0CFM9</accession>
<proteinExistence type="predicted"/>
<dbReference type="PANTHER" id="PTHR40763:SF4">
    <property type="entry name" value="DUF1707 DOMAIN-CONTAINING PROTEIN"/>
    <property type="match status" value="1"/>
</dbReference>
<dbReference type="STRING" id="211114.SAMN04489726_7202"/>
<dbReference type="RefSeq" id="WP_030431112.1">
    <property type="nucleotide sequence ID" value="NZ_JOEF01000017.1"/>
</dbReference>
<dbReference type="InterPro" id="IPR024425">
    <property type="entry name" value="LiaF-like_C"/>
</dbReference>
<dbReference type="EMBL" id="LT629701">
    <property type="protein sequence ID" value="SDN56708.1"/>
    <property type="molecule type" value="Genomic_DNA"/>
</dbReference>
<evidence type="ECO:0000259" key="1">
    <source>
        <dbReference type="Pfam" id="PF08044"/>
    </source>
</evidence>
<keyword evidence="4" id="KW-1185">Reference proteome</keyword>
<dbReference type="InterPro" id="IPR012551">
    <property type="entry name" value="DUF1707_SHOCT-like"/>
</dbReference>
<organism evidence="3 4">
    <name type="scientific">Allokutzneria albata</name>
    <name type="common">Kibdelosporangium albatum</name>
    <dbReference type="NCBI Taxonomy" id="211114"/>
    <lineage>
        <taxon>Bacteria</taxon>
        <taxon>Bacillati</taxon>
        <taxon>Actinomycetota</taxon>
        <taxon>Actinomycetes</taxon>
        <taxon>Pseudonocardiales</taxon>
        <taxon>Pseudonocardiaceae</taxon>
        <taxon>Allokutzneria</taxon>
    </lineage>
</organism>
<gene>
    <name evidence="3" type="ORF">SAMN04489726_7202</name>
</gene>
<dbReference type="PANTHER" id="PTHR40763">
    <property type="entry name" value="MEMBRANE PROTEIN-RELATED"/>
    <property type="match status" value="1"/>
</dbReference>
<dbReference type="OrthoDB" id="4772576at2"/>